<accession>A0A151IDR6</accession>
<proteinExistence type="predicted"/>
<dbReference type="Proteomes" id="UP000078542">
    <property type="component" value="Unassembled WGS sequence"/>
</dbReference>
<sequence>MLKEGYYSLSRQLQSPVSSKSKRLFQTRAHQFPRETAYTADGTRHHRIGEEAWRGTL</sequence>
<dbReference type="AlphaFoldDB" id="A0A151IDR6"/>
<reference evidence="1 2" key="1">
    <citation type="submission" date="2016-03" db="EMBL/GenBank/DDBJ databases">
        <title>Cyphomyrmex costatus WGS genome.</title>
        <authorList>
            <person name="Nygaard S."/>
            <person name="Hu H."/>
            <person name="Boomsma J."/>
            <person name="Zhang G."/>
        </authorList>
    </citation>
    <scope>NUCLEOTIDE SEQUENCE [LARGE SCALE GENOMIC DNA]</scope>
    <source>
        <strain evidence="1">MS0001</strain>
        <tissue evidence="1">Whole body</tissue>
    </source>
</reference>
<organism evidence="1 2">
    <name type="scientific">Cyphomyrmex costatus</name>
    <dbReference type="NCBI Taxonomy" id="456900"/>
    <lineage>
        <taxon>Eukaryota</taxon>
        <taxon>Metazoa</taxon>
        <taxon>Ecdysozoa</taxon>
        <taxon>Arthropoda</taxon>
        <taxon>Hexapoda</taxon>
        <taxon>Insecta</taxon>
        <taxon>Pterygota</taxon>
        <taxon>Neoptera</taxon>
        <taxon>Endopterygota</taxon>
        <taxon>Hymenoptera</taxon>
        <taxon>Apocrita</taxon>
        <taxon>Aculeata</taxon>
        <taxon>Formicoidea</taxon>
        <taxon>Formicidae</taxon>
        <taxon>Myrmicinae</taxon>
        <taxon>Cyphomyrmex</taxon>
    </lineage>
</organism>
<protein>
    <submittedName>
        <fullName evidence="1">Uncharacterized protein</fullName>
    </submittedName>
</protein>
<gene>
    <name evidence="1" type="ORF">ALC62_10489</name>
</gene>
<keyword evidence="2" id="KW-1185">Reference proteome</keyword>
<dbReference type="EMBL" id="KQ977926">
    <property type="protein sequence ID" value="KYM98800.1"/>
    <property type="molecule type" value="Genomic_DNA"/>
</dbReference>
<evidence type="ECO:0000313" key="2">
    <source>
        <dbReference type="Proteomes" id="UP000078542"/>
    </source>
</evidence>
<name>A0A151IDR6_9HYME</name>
<evidence type="ECO:0000313" key="1">
    <source>
        <dbReference type="EMBL" id="KYM98800.1"/>
    </source>
</evidence>